<feature type="chain" id="PRO_5023056220" evidence="14">
    <location>
        <begin position="26"/>
        <end position="614"/>
    </location>
</feature>
<dbReference type="InterPro" id="IPR036942">
    <property type="entry name" value="Beta-barrel_TonB_sf"/>
</dbReference>
<dbReference type="Gene3D" id="2.40.170.20">
    <property type="entry name" value="TonB-dependent receptor, beta-barrel domain"/>
    <property type="match status" value="1"/>
</dbReference>
<evidence type="ECO:0000313" key="18">
    <source>
        <dbReference type="Proteomes" id="UP000321199"/>
    </source>
</evidence>
<protein>
    <submittedName>
        <fullName evidence="17">TonB-dependent receptor</fullName>
    </submittedName>
</protein>
<dbReference type="InterPro" id="IPR037066">
    <property type="entry name" value="Plug_dom_sf"/>
</dbReference>
<dbReference type="Pfam" id="PF00593">
    <property type="entry name" value="TonB_dep_Rec_b-barrel"/>
    <property type="match status" value="1"/>
</dbReference>
<dbReference type="AlphaFoldDB" id="A0A5B8RZD2"/>
<dbReference type="OrthoDB" id="183532at2"/>
<comment type="subcellular location">
    <subcellularLocation>
        <location evidence="1 12">Cell outer membrane</location>
        <topology evidence="1 12">Multi-pass membrane protein</topology>
    </subcellularLocation>
</comment>
<dbReference type="Proteomes" id="UP000321199">
    <property type="component" value="Chromosome"/>
</dbReference>
<dbReference type="PANTHER" id="PTHR30069:SF53">
    <property type="entry name" value="COLICIN I RECEPTOR-RELATED"/>
    <property type="match status" value="1"/>
</dbReference>
<feature type="signal peptide" evidence="14">
    <location>
        <begin position="1"/>
        <end position="25"/>
    </location>
</feature>
<feature type="domain" description="TonB-dependent receptor-like beta-barrel" evidence="15">
    <location>
        <begin position="183"/>
        <end position="587"/>
    </location>
</feature>
<evidence type="ECO:0000256" key="11">
    <source>
        <dbReference type="ARBA" id="ARBA00023237"/>
    </source>
</evidence>
<feature type="domain" description="TonB-dependent receptor plug" evidence="16">
    <location>
        <begin position="55"/>
        <end position="161"/>
    </location>
</feature>
<dbReference type="EMBL" id="CP042344">
    <property type="protein sequence ID" value="QEA14573.1"/>
    <property type="molecule type" value="Genomic_DNA"/>
</dbReference>
<evidence type="ECO:0000256" key="1">
    <source>
        <dbReference type="ARBA" id="ARBA00004571"/>
    </source>
</evidence>
<proteinExistence type="inferred from homology"/>
<evidence type="ECO:0000256" key="6">
    <source>
        <dbReference type="ARBA" id="ARBA00022729"/>
    </source>
</evidence>
<dbReference type="Pfam" id="PF07715">
    <property type="entry name" value="Plug"/>
    <property type="match status" value="1"/>
</dbReference>
<name>A0A5B8RZD2_9BURK</name>
<dbReference type="GO" id="GO:0009279">
    <property type="term" value="C:cell outer membrane"/>
    <property type="evidence" value="ECO:0007669"/>
    <property type="project" value="UniProtKB-SubCell"/>
</dbReference>
<evidence type="ECO:0000259" key="15">
    <source>
        <dbReference type="Pfam" id="PF00593"/>
    </source>
</evidence>
<keyword evidence="8 13" id="KW-0798">TonB box</keyword>
<evidence type="ECO:0000256" key="3">
    <source>
        <dbReference type="ARBA" id="ARBA00022448"/>
    </source>
</evidence>
<keyword evidence="18" id="KW-1185">Reference proteome</keyword>
<reference evidence="17 18" key="1">
    <citation type="submission" date="2019-07" db="EMBL/GenBank/DDBJ databases">
        <title>Complete genome sequence of Comamonas sp. NLF 7-7 isolated from livestock.</title>
        <authorList>
            <person name="Kim D.H."/>
            <person name="Kim J.G."/>
        </authorList>
    </citation>
    <scope>NUCLEOTIDE SEQUENCE [LARGE SCALE GENOMIC DNA]</scope>
    <source>
        <strain evidence="17 18">NLF 7-7</strain>
    </source>
</reference>
<evidence type="ECO:0000256" key="12">
    <source>
        <dbReference type="PROSITE-ProRule" id="PRU01360"/>
    </source>
</evidence>
<dbReference type="KEGG" id="cof:FOZ74_11505"/>
<keyword evidence="10 17" id="KW-0675">Receptor</keyword>
<evidence type="ECO:0000313" key="17">
    <source>
        <dbReference type="EMBL" id="QEA14573.1"/>
    </source>
</evidence>
<keyword evidence="9 12" id="KW-0472">Membrane</keyword>
<keyword evidence="3 12" id="KW-0813">Transport</keyword>
<dbReference type="InterPro" id="IPR039426">
    <property type="entry name" value="TonB-dep_rcpt-like"/>
</dbReference>
<dbReference type="Gene3D" id="2.170.130.10">
    <property type="entry name" value="TonB-dependent receptor, plug domain"/>
    <property type="match status" value="1"/>
</dbReference>
<dbReference type="InterPro" id="IPR000531">
    <property type="entry name" value="Beta-barrel_TonB"/>
</dbReference>
<dbReference type="CDD" id="cd01347">
    <property type="entry name" value="ligand_gated_channel"/>
    <property type="match status" value="1"/>
</dbReference>
<keyword evidence="4 12" id="KW-1134">Transmembrane beta strand</keyword>
<accession>A0A5B8RZD2</accession>
<keyword evidence="11 12" id="KW-0998">Cell outer membrane</keyword>
<dbReference type="SUPFAM" id="SSF56935">
    <property type="entry name" value="Porins"/>
    <property type="match status" value="1"/>
</dbReference>
<dbReference type="GO" id="GO:0015889">
    <property type="term" value="P:cobalamin transport"/>
    <property type="evidence" value="ECO:0007669"/>
    <property type="project" value="TreeGrafter"/>
</dbReference>
<dbReference type="PANTHER" id="PTHR30069">
    <property type="entry name" value="TONB-DEPENDENT OUTER MEMBRANE RECEPTOR"/>
    <property type="match status" value="1"/>
</dbReference>
<evidence type="ECO:0000256" key="10">
    <source>
        <dbReference type="ARBA" id="ARBA00023170"/>
    </source>
</evidence>
<sequence length="614" mass="66219">MNRSNPARAGLFLSLLACASAQALAQSADTPSLLVAQAPQLSQLVVTATRTAQPLSDVLADVTLIDREQIEQSGAVTITDLLVRQPGMELSRNGGPGTSSSMFLRGAETRFTAVYIDGVRVDSQSTGGAPWEAIALGQVERIEIVRGPAAAVYGSDAVAGVIQIFTRQGDGPFTPYVGVGAGNRRTGRLEAGFSGTQGAVDYSLGLQRDVSRGYDARPGSTPDRDGYRQSAASARLGMQLNAAHRVDLSGTWGDMDAQYDASTTPSGLDDHGLNRLATLGASWSAQWSERYRTRLSVSESAQRYETQPSPYLSRTRLRNYLLQNEWKDGAHTLSAALERREDHLVNDPIDRGRNQNALALGWGYVAGAHTLQANLRHDRDSEFGGQTTGGLAYGYAFAPGWRATAAAGTAFRVPTLYQRFSQYGQPALQPEKGRNLELGLHWAQGSSRVDATIYRNRVSNLINFGAPGPCAGAFGCYENAGNARMQGVTLSAAHRLGGVNLSASLDLQQPKNADTGKLLARRAQRLLKLAANTRVAQWTVGGEWQLVSHRWDNAANTTRLGGYGLVNLYASTTIARQWDVLARIDNLTDKGYQLAKGYATPPRSFFVVLRWTGR</sequence>
<organism evidence="17 18">
    <name type="scientific">Comamonas flocculans</name>
    <dbReference type="NCBI Taxonomy" id="2597701"/>
    <lineage>
        <taxon>Bacteria</taxon>
        <taxon>Pseudomonadati</taxon>
        <taxon>Pseudomonadota</taxon>
        <taxon>Betaproteobacteria</taxon>
        <taxon>Burkholderiales</taxon>
        <taxon>Comamonadaceae</taxon>
        <taxon>Comamonas</taxon>
    </lineage>
</organism>
<dbReference type="InterPro" id="IPR012910">
    <property type="entry name" value="Plug_dom"/>
</dbReference>
<keyword evidence="5 12" id="KW-0812">Transmembrane</keyword>
<evidence type="ECO:0000256" key="5">
    <source>
        <dbReference type="ARBA" id="ARBA00022692"/>
    </source>
</evidence>
<evidence type="ECO:0000256" key="4">
    <source>
        <dbReference type="ARBA" id="ARBA00022452"/>
    </source>
</evidence>
<evidence type="ECO:0000256" key="8">
    <source>
        <dbReference type="ARBA" id="ARBA00023077"/>
    </source>
</evidence>
<evidence type="ECO:0000259" key="16">
    <source>
        <dbReference type="Pfam" id="PF07715"/>
    </source>
</evidence>
<comment type="similarity">
    <text evidence="2 12 13">Belongs to the TonB-dependent receptor family.</text>
</comment>
<evidence type="ECO:0000256" key="14">
    <source>
        <dbReference type="SAM" id="SignalP"/>
    </source>
</evidence>
<keyword evidence="7" id="KW-0406">Ion transport</keyword>
<evidence type="ECO:0000256" key="2">
    <source>
        <dbReference type="ARBA" id="ARBA00009810"/>
    </source>
</evidence>
<dbReference type="PROSITE" id="PS52016">
    <property type="entry name" value="TONB_DEPENDENT_REC_3"/>
    <property type="match status" value="1"/>
</dbReference>
<evidence type="ECO:0000256" key="13">
    <source>
        <dbReference type="RuleBase" id="RU003357"/>
    </source>
</evidence>
<keyword evidence="6 14" id="KW-0732">Signal</keyword>
<evidence type="ECO:0000256" key="9">
    <source>
        <dbReference type="ARBA" id="ARBA00023136"/>
    </source>
</evidence>
<evidence type="ECO:0000256" key="7">
    <source>
        <dbReference type="ARBA" id="ARBA00023065"/>
    </source>
</evidence>
<dbReference type="GO" id="GO:0006811">
    <property type="term" value="P:monoatomic ion transport"/>
    <property type="evidence" value="ECO:0007669"/>
    <property type="project" value="UniProtKB-KW"/>
</dbReference>
<gene>
    <name evidence="17" type="ORF">FOZ74_11505</name>
</gene>